<keyword evidence="2" id="KW-1185">Reference proteome</keyword>
<dbReference type="EMBL" id="JABFUD020000020">
    <property type="protein sequence ID" value="KAI5064545.1"/>
    <property type="molecule type" value="Genomic_DNA"/>
</dbReference>
<accession>A0A9D4UB73</accession>
<comment type="caution">
    <text evidence="1">The sequence shown here is derived from an EMBL/GenBank/DDBJ whole genome shotgun (WGS) entry which is preliminary data.</text>
</comment>
<sequence length="326" mass="37272">MQWTWGHKGLSGTCLAYLVQEKLWKFKDWINRAESYRLGTYIFGQATYNRIMQYVREHAGNQEVYNMLVKLLEEGEFQCEHRMVVKLHDFIAQGVLVATEEDNGDYVVCLSSPLLRTAILRGCAIIGEEVDPPPNASRLDRKWVLLQAIRSLDADTICRPECLNARGGPSEYVHQFRFMCQIKSIIRQAYPFITARVLPEAKDIAMPGRRRSQLHLDTLVRDGDNLSKFGLELVASGSMSAIIEHIERAVRYHELHTAQVFVINFCLDRAQEQLVNPCHDSVIFVSVYFNVMVKSVVVTFVDMNGTTNPVDLPLKMWNGNISFKDL</sequence>
<protein>
    <submittedName>
        <fullName evidence="1">Uncharacterized protein</fullName>
    </submittedName>
</protein>
<dbReference type="AlphaFoldDB" id="A0A9D4UB73"/>
<reference evidence="1" key="1">
    <citation type="submission" date="2021-01" db="EMBL/GenBank/DDBJ databases">
        <title>Adiantum capillus-veneris genome.</title>
        <authorList>
            <person name="Fang Y."/>
            <person name="Liao Q."/>
        </authorList>
    </citation>
    <scope>NUCLEOTIDE SEQUENCE</scope>
    <source>
        <strain evidence="1">H3</strain>
        <tissue evidence="1">Leaf</tissue>
    </source>
</reference>
<name>A0A9D4UB73_ADICA</name>
<gene>
    <name evidence="1" type="ORF">GOP47_0021215</name>
</gene>
<dbReference type="OrthoDB" id="2408703at2759"/>
<evidence type="ECO:0000313" key="1">
    <source>
        <dbReference type="EMBL" id="KAI5064545.1"/>
    </source>
</evidence>
<evidence type="ECO:0000313" key="2">
    <source>
        <dbReference type="Proteomes" id="UP000886520"/>
    </source>
</evidence>
<proteinExistence type="predicted"/>
<dbReference type="Proteomes" id="UP000886520">
    <property type="component" value="Chromosome 20"/>
</dbReference>
<organism evidence="1 2">
    <name type="scientific">Adiantum capillus-veneris</name>
    <name type="common">Maidenhair fern</name>
    <dbReference type="NCBI Taxonomy" id="13818"/>
    <lineage>
        <taxon>Eukaryota</taxon>
        <taxon>Viridiplantae</taxon>
        <taxon>Streptophyta</taxon>
        <taxon>Embryophyta</taxon>
        <taxon>Tracheophyta</taxon>
        <taxon>Polypodiopsida</taxon>
        <taxon>Polypodiidae</taxon>
        <taxon>Polypodiales</taxon>
        <taxon>Pteridineae</taxon>
        <taxon>Pteridaceae</taxon>
        <taxon>Vittarioideae</taxon>
        <taxon>Adiantum</taxon>
    </lineage>
</organism>